<dbReference type="AlphaFoldDB" id="A0A840P168"/>
<feature type="compositionally biased region" description="Basic and acidic residues" evidence="1">
    <location>
        <begin position="234"/>
        <end position="245"/>
    </location>
</feature>
<name>A0A840P168_9ACTN</name>
<feature type="region of interest" description="Disordered" evidence="1">
    <location>
        <begin position="172"/>
        <end position="209"/>
    </location>
</feature>
<keyword evidence="3" id="KW-1185">Reference proteome</keyword>
<evidence type="ECO:0000313" key="2">
    <source>
        <dbReference type="EMBL" id="MBB5133438.1"/>
    </source>
</evidence>
<evidence type="ECO:0000313" key="3">
    <source>
        <dbReference type="Proteomes" id="UP000578449"/>
    </source>
</evidence>
<dbReference type="Proteomes" id="UP000578449">
    <property type="component" value="Unassembled WGS sequence"/>
</dbReference>
<sequence length="305" mass="32730">MRRPPRWWRARRRRRVGVRRWAACAGGAKAAQVVAWAAVGSMGPVGGGVVGGPPAARPRRRAVQRRPKWWPAWGAASKRLWGVGPRGGQGWPAEVGLVGSVGGCRGRDKNPASTQAGVCRWWSSPREVAQEGVRRRTLWVFGLRSRREVFGGGPCGACGEAAQGHGARRTRRCARSTTPSGPPSPQVTPGLFPLRRGRRGPGQGASRAQARAFDGWGLGAHVQARQPAQSHVQAFHDARGARRDGMGGAGGQERLEGRRRWVAGWSRAARGRPIHHARLSERTPRLAEAYPPGGGVRPLGRGAPA</sequence>
<gene>
    <name evidence="2" type="ORF">HNP84_003164</name>
</gene>
<feature type="region of interest" description="Disordered" evidence="1">
    <location>
        <begin position="286"/>
        <end position="305"/>
    </location>
</feature>
<comment type="caution">
    <text evidence="2">The sequence shown here is derived from an EMBL/GenBank/DDBJ whole genome shotgun (WGS) entry which is preliminary data.</text>
</comment>
<proteinExistence type="predicted"/>
<protein>
    <submittedName>
        <fullName evidence="2">Uncharacterized protein</fullName>
    </submittedName>
</protein>
<organism evidence="2 3">
    <name type="scientific">Thermocatellispora tengchongensis</name>
    <dbReference type="NCBI Taxonomy" id="1073253"/>
    <lineage>
        <taxon>Bacteria</taxon>
        <taxon>Bacillati</taxon>
        <taxon>Actinomycetota</taxon>
        <taxon>Actinomycetes</taxon>
        <taxon>Streptosporangiales</taxon>
        <taxon>Streptosporangiaceae</taxon>
        <taxon>Thermocatellispora</taxon>
    </lineage>
</organism>
<dbReference type="EMBL" id="JACHGN010000006">
    <property type="protein sequence ID" value="MBB5133438.1"/>
    <property type="molecule type" value="Genomic_DNA"/>
</dbReference>
<accession>A0A840P168</accession>
<feature type="region of interest" description="Disordered" evidence="1">
    <location>
        <begin position="233"/>
        <end position="255"/>
    </location>
</feature>
<evidence type="ECO:0000256" key="1">
    <source>
        <dbReference type="SAM" id="MobiDB-lite"/>
    </source>
</evidence>
<reference evidence="2 3" key="1">
    <citation type="submission" date="2020-08" db="EMBL/GenBank/DDBJ databases">
        <title>Genomic Encyclopedia of Type Strains, Phase IV (KMG-IV): sequencing the most valuable type-strain genomes for metagenomic binning, comparative biology and taxonomic classification.</title>
        <authorList>
            <person name="Goeker M."/>
        </authorList>
    </citation>
    <scope>NUCLEOTIDE SEQUENCE [LARGE SCALE GENOMIC DNA]</scope>
    <source>
        <strain evidence="2 3">DSM 45615</strain>
    </source>
</reference>